<dbReference type="EMBL" id="LR721782">
    <property type="protein sequence ID" value="VVW31681.1"/>
    <property type="molecule type" value="Genomic_DNA"/>
</dbReference>
<gene>
    <name evidence="1" type="ORF">NYM_LOCUS18408</name>
</gene>
<sequence>MALAHPSMGRFVEFQVEGRQEFCTPDAACPMNPRVPMHGTKLGGPDPDLVKGPWYDMNSAESIFIDRSIKMNEPALN</sequence>
<accession>A0A5K1CY07</accession>
<reference evidence="1" key="1">
    <citation type="submission" date="2019-09" db="EMBL/GenBank/DDBJ databases">
        <authorList>
            <person name="Zhang L."/>
        </authorList>
    </citation>
    <scope>NUCLEOTIDE SEQUENCE</scope>
</reference>
<evidence type="ECO:0000313" key="1">
    <source>
        <dbReference type="EMBL" id="VVW31681.1"/>
    </source>
</evidence>
<proteinExistence type="predicted"/>
<dbReference type="AlphaFoldDB" id="A0A5K1CY07"/>
<dbReference type="Gramene" id="NC4G0238400.1">
    <property type="protein sequence ID" value="NC4G0238400.1:cds"/>
    <property type="gene ID" value="NC4G0238400"/>
</dbReference>
<organism evidence="1">
    <name type="scientific">Nymphaea colorata</name>
    <name type="common">pocket water lily</name>
    <dbReference type="NCBI Taxonomy" id="210225"/>
    <lineage>
        <taxon>Eukaryota</taxon>
        <taxon>Viridiplantae</taxon>
        <taxon>Streptophyta</taxon>
        <taxon>Embryophyta</taxon>
        <taxon>Tracheophyta</taxon>
        <taxon>Spermatophyta</taxon>
        <taxon>Magnoliopsida</taxon>
        <taxon>Nymphaeales</taxon>
        <taxon>Nymphaeaceae</taxon>
        <taxon>Nymphaea</taxon>
    </lineage>
</organism>
<protein>
    <submittedName>
        <fullName evidence="1">Uncharacterized protein</fullName>
    </submittedName>
</protein>
<name>A0A5K1CY07_9MAGN</name>